<gene>
    <name evidence="2" type="ORF">MSj_04184</name>
</gene>
<reference evidence="2 3" key="1">
    <citation type="journal article" date="2018" name="Front. Microbiol.">
        <title>Adaptation of the Freshwater Bloom-Forming Cyanobacterium Microcystis aeruginosa to Brackish Water Is Driven by Recent Horizontal Transfer of Sucrose Genes.</title>
        <authorList>
            <person name="Tanabe Y."/>
            <person name="Hodoki Y."/>
            <person name="Sano T."/>
            <person name="Tada K."/>
            <person name="Watanabe M.M."/>
        </authorList>
    </citation>
    <scope>NUCLEOTIDE SEQUENCE [LARGE SCALE GENOMIC DNA]</scope>
    <source>
        <strain evidence="2 3">Sj</strain>
    </source>
</reference>
<proteinExistence type="predicted"/>
<name>A0A2Z6UVE2_MICAE</name>
<organism evidence="2 3">
    <name type="scientific">Microcystis aeruginosa Sj</name>
    <dbReference type="NCBI Taxonomy" id="1979544"/>
    <lineage>
        <taxon>Bacteria</taxon>
        <taxon>Bacillati</taxon>
        <taxon>Cyanobacteriota</taxon>
        <taxon>Cyanophyceae</taxon>
        <taxon>Oscillatoriophycideae</taxon>
        <taxon>Chroococcales</taxon>
        <taxon>Microcystaceae</taxon>
        <taxon>Microcystis</taxon>
    </lineage>
</organism>
<dbReference type="EMBL" id="BDSG01000217">
    <property type="protein sequence ID" value="GBL12664.1"/>
    <property type="molecule type" value="Genomic_DNA"/>
</dbReference>
<accession>A0A2Z6UVE2</accession>
<protein>
    <submittedName>
        <fullName evidence="2">Uncharacterized protein</fullName>
    </submittedName>
</protein>
<evidence type="ECO:0000256" key="1">
    <source>
        <dbReference type="SAM" id="MobiDB-lite"/>
    </source>
</evidence>
<feature type="region of interest" description="Disordered" evidence="1">
    <location>
        <begin position="1"/>
        <end position="32"/>
    </location>
</feature>
<evidence type="ECO:0000313" key="2">
    <source>
        <dbReference type="EMBL" id="GBL12664.1"/>
    </source>
</evidence>
<evidence type="ECO:0000313" key="3">
    <source>
        <dbReference type="Proteomes" id="UP000248272"/>
    </source>
</evidence>
<dbReference type="AlphaFoldDB" id="A0A2Z6UVE2"/>
<comment type="caution">
    <text evidence="2">The sequence shown here is derived from an EMBL/GenBank/DDBJ whole genome shotgun (WGS) entry which is preliminary data.</text>
</comment>
<dbReference type="Proteomes" id="UP000248272">
    <property type="component" value="Unassembled WGS sequence"/>
</dbReference>
<sequence length="32" mass="3851">MDSWNEAYSDRSDESETLMLEGIRHHQRQLSE</sequence>